<dbReference type="InterPro" id="IPR046796">
    <property type="entry name" value="Transposase_32_dom"/>
</dbReference>
<accession>M1DBY6</accession>
<dbReference type="PANTHER" id="PTHR33180">
    <property type="entry name" value="PHOTOSYSTEM II CP43 REACTION CENTER PROTEIN"/>
    <property type="match status" value="1"/>
</dbReference>
<dbReference type="EnsemblPlants" id="PGSC0003DMT400086528">
    <property type="protein sequence ID" value="PGSC0003DMT400086528"/>
    <property type="gene ID" value="PGSC0003DMG400036099"/>
</dbReference>
<dbReference type="PANTHER" id="PTHR33180:SF31">
    <property type="entry name" value="POLYPROTEIN PROTEIN"/>
    <property type="match status" value="1"/>
</dbReference>
<protein>
    <recommendedName>
        <fullName evidence="1">Putative plant transposon protein domain-containing protein</fullName>
    </recommendedName>
</protein>
<organism evidence="2 3">
    <name type="scientific">Solanum tuberosum</name>
    <name type="common">Potato</name>
    <dbReference type="NCBI Taxonomy" id="4113"/>
    <lineage>
        <taxon>Eukaryota</taxon>
        <taxon>Viridiplantae</taxon>
        <taxon>Streptophyta</taxon>
        <taxon>Embryophyta</taxon>
        <taxon>Tracheophyta</taxon>
        <taxon>Spermatophyta</taxon>
        <taxon>Magnoliopsida</taxon>
        <taxon>eudicotyledons</taxon>
        <taxon>Gunneridae</taxon>
        <taxon>Pentapetalae</taxon>
        <taxon>asterids</taxon>
        <taxon>lamiids</taxon>
        <taxon>Solanales</taxon>
        <taxon>Solanaceae</taxon>
        <taxon>Solanoideae</taxon>
        <taxon>Solaneae</taxon>
        <taxon>Solanum</taxon>
    </lineage>
</organism>
<dbReference type="GO" id="GO:0009523">
    <property type="term" value="C:photosystem II"/>
    <property type="evidence" value="ECO:0000318"/>
    <property type="project" value="GO_Central"/>
</dbReference>
<sequence length="409" mass="45691">MIESNDDELVVACRAELLSITLNDPSRIWTTQTTPLNPVPEPVKVLAPPIQGPPPKSMNKLKTEGLWTILEEKRLSTDGVIDRYPGIMSCLKNHDFHILTKPCSPYIPNCVREFYDFYGTLIPQTKKQEATLKYVGYVVVWGRKVLCDSTTINTILECTNNIANPHQHRMKTKSFEEIKNWLAPLICDGTSKLLEVGTPIMKRDMHVDAGYWFGFISSTVIPSQNESVLRHSKVAFLGMIIAWERINLGMIVEQEMAMRAKQRQTSLPFLVLITELWRQDQVPKNAKKDVEIIPTSSTDIQRIEAEYLKDQTEKMQKPAPVDLSPVGVTNFIPAQAFLPTLAPGPSGISKNTATFADTPCSSVAALPPRLTVAVSQTPFTDASLLQMGQLTQSADRRSARLETSIPDMI</sequence>
<evidence type="ECO:0000259" key="1">
    <source>
        <dbReference type="Pfam" id="PF20167"/>
    </source>
</evidence>
<dbReference type="Pfam" id="PF20167">
    <property type="entry name" value="Transposase_32"/>
    <property type="match status" value="1"/>
</dbReference>
<evidence type="ECO:0000313" key="3">
    <source>
        <dbReference type="Proteomes" id="UP000011115"/>
    </source>
</evidence>
<reference evidence="3" key="1">
    <citation type="journal article" date="2011" name="Nature">
        <title>Genome sequence and analysis of the tuber crop potato.</title>
        <authorList>
            <consortium name="The Potato Genome Sequencing Consortium"/>
        </authorList>
    </citation>
    <scope>NUCLEOTIDE SEQUENCE [LARGE SCALE GENOMIC DNA]</scope>
    <source>
        <strain evidence="3">cv. DM1-3 516 R44</strain>
    </source>
</reference>
<dbReference type="AlphaFoldDB" id="M1DBY6"/>
<dbReference type="HOGENOM" id="CLU_029307_1_4_1"/>
<name>M1DBY6_SOLTU</name>
<evidence type="ECO:0000313" key="2">
    <source>
        <dbReference type="EnsemblPlants" id="PGSC0003DMT400086528"/>
    </source>
</evidence>
<dbReference type="InParanoid" id="M1DBY6"/>
<reference evidence="2" key="2">
    <citation type="submission" date="2015-06" db="UniProtKB">
        <authorList>
            <consortium name="EnsemblPlants"/>
        </authorList>
    </citation>
    <scope>IDENTIFICATION</scope>
    <source>
        <strain evidence="2">DM1-3 516 R44</strain>
    </source>
</reference>
<dbReference type="PaxDb" id="4113-PGSC0003DMT400086528"/>
<dbReference type="Gramene" id="PGSC0003DMT400086528">
    <property type="protein sequence ID" value="PGSC0003DMT400086528"/>
    <property type="gene ID" value="PGSC0003DMG400036099"/>
</dbReference>
<proteinExistence type="predicted"/>
<feature type="domain" description="Putative plant transposon protein" evidence="1">
    <location>
        <begin position="93"/>
        <end position="283"/>
    </location>
</feature>
<dbReference type="Proteomes" id="UP000011115">
    <property type="component" value="Unassembled WGS sequence"/>
</dbReference>
<dbReference type="GO" id="GO:0009579">
    <property type="term" value="C:thylakoid"/>
    <property type="evidence" value="ECO:0000318"/>
    <property type="project" value="GO_Central"/>
</dbReference>
<keyword evidence="3" id="KW-1185">Reference proteome</keyword>